<dbReference type="NCBIfam" id="TIGR00630">
    <property type="entry name" value="uvra"/>
    <property type="match status" value="1"/>
</dbReference>
<gene>
    <name evidence="18" type="primary">uvrA</name>
    <name evidence="18" type="ORF">P856_115</name>
</gene>
<dbReference type="STRING" id="1401328.P856_115"/>
<dbReference type="CDD" id="cd03271">
    <property type="entry name" value="ABC_UvrA_II"/>
    <property type="match status" value="1"/>
</dbReference>
<evidence type="ECO:0000256" key="3">
    <source>
        <dbReference type="ARBA" id="ARBA00022723"/>
    </source>
</evidence>
<dbReference type="Gene3D" id="1.10.8.280">
    <property type="entry name" value="ABC transporter ATPase domain-like"/>
    <property type="match status" value="1"/>
</dbReference>
<proteinExistence type="inferred from homology"/>
<comment type="similarity">
    <text evidence="14">Belongs to the ABC transporter superfamily. UvrA family.</text>
</comment>
<keyword evidence="13" id="KW-0234">DNA repair</keyword>
<comment type="subcellular location">
    <subcellularLocation>
        <location evidence="1">Cytoplasm</location>
    </subcellularLocation>
</comment>
<evidence type="ECO:0000256" key="13">
    <source>
        <dbReference type="ARBA" id="ARBA00023204"/>
    </source>
</evidence>
<dbReference type="GO" id="GO:0005737">
    <property type="term" value="C:cytoplasm"/>
    <property type="evidence" value="ECO:0007669"/>
    <property type="project" value="UniProtKB-SubCell"/>
</dbReference>
<dbReference type="GO" id="GO:0006289">
    <property type="term" value="P:nucleotide-excision repair"/>
    <property type="evidence" value="ECO:0007669"/>
    <property type="project" value="InterPro"/>
</dbReference>
<dbReference type="EMBL" id="CP006745">
    <property type="protein sequence ID" value="AHC73353.1"/>
    <property type="molecule type" value="Genomic_DNA"/>
</dbReference>
<evidence type="ECO:0000256" key="14">
    <source>
        <dbReference type="ARBA" id="ARBA00038000"/>
    </source>
</evidence>
<keyword evidence="8" id="KW-0863">Zinc-finger</keyword>
<evidence type="ECO:0000256" key="7">
    <source>
        <dbReference type="ARBA" id="ARBA00022769"/>
    </source>
</evidence>
<keyword evidence="19" id="KW-1185">Reference proteome</keyword>
<keyword evidence="6" id="KW-0227">DNA damage</keyword>
<evidence type="ECO:0000256" key="16">
    <source>
        <dbReference type="ARBA" id="ARBA00042156"/>
    </source>
</evidence>
<dbReference type="Pfam" id="PF00005">
    <property type="entry name" value="ABC_tran"/>
    <property type="match status" value="1"/>
</dbReference>
<dbReference type="PANTHER" id="PTHR43152:SF3">
    <property type="entry name" value="UVRABC SYSTEM PROTEIN A"/>
    <property type="match status" value="1"/>
</dbReference>
<evidence type="ECO:0000256" key="15">
    <source>
        <dbReference type="ARBA" id="ARBA00039316"/>
    </source>
</evidence>
<dbReference type="Gene3D" id="3.30.1490.20">
    <property type="entry name" value="ATP-grasp fold, A domain"/>
    <property type="match status" value="1"/>
</dbReference>
<dbReference type="GO" id="GO:0003677">
    <property type="term" value="F:DNA binding"/>
    <property type="evidence" value="ECO:0007669"/>
    <property type="project" value="UniProtKB-KW"/>
</dbReference>
<evidence type="ECO:0000313" key="18">
    <source>
        <dbReference type="EMBL" id="AHC73353.1"/>
    </source>
</evidence>
<dbReference type="GO" id="GO:0008270">
    <property type="term" value="F:zinc ion binding"/>
    <property type="evidence" value="ECO:0007669"/>
    <property type="project" value="UniProtKB-KW"/>
</dbReference>
<evidence type="ECO:0000256" key="12">
    <source>
        <dbReference type="ARBA" id="ARBA00023125"/>
    </source>
</evidence>
<organism evidence="18 19">
    <name type="scientific">Candidatus Endolissoclinum faulkneri L5</name>
    <dbReference type="NCBI Taxonomy" id="1401328"/>
    <lineage>
        <taxon>Bacteria</taxon>
        <taxon>Pseudomonadati</taxon>
        <taxon>Pseudomonadota</taxon>
        <taxon>Alphaproteobacteria</taxon>
        <taxon>Rhodospirillales</taxon>
        <taxon>Rhodospirillaceae</taxon>
        <taxon>Candidatus Endolissoclinum</taxon>
    </lineage>
</organism>
<dbReference type="GO" id="GO:0016887">
    <property type="term" value="F:ATP hydrolysis activity"/>
    <property type="evidence" value="ECO:0007669"/>
    <property type="project" value="InterPro"/>
</dbReference>
<evidence type="ECO:0000256" key="10">
    <source>
        <dbReference type="ARBA" id="ARBA00022840"/>
    </source>
</evidence>
<evidence type="ECO:0000256" key="5">
    <source>
        <dbReference type="ARBA" id="ARBA00022741"/>
    </source>
</evidence>
<protein>
    <recommendedName>
        <fullName evidence="15">UvrABC system protein A</fullName>
    </recommendedName>
    <alternativeName>
        <fullName evidence="16">Excinuclease ABC subunit A</fullName>
    </alternativeName>
</protein>
<dbReference type="KEGG" id="efk:P856_115"/>
<keyword evidence="10" id="KW-0067">ATP-binding</keyword>
<dbReference type="InterPro" id="IPR013815">
    <property type="entry name" value="ATP_grasp_subdomain_1"/>
</dbReference>
<dbReference type="Gene3D" id="3.40.50.300">
    <property type="entry name" value="P-loop containing nucleotide triphosphate hydrolases"/>
    <property type="match status" value="2"/>
</dbReference>
<dbReference type="HOGENOM" id="CLU_001370_0_2_5"/>
<dbReference type="AlphaFoldDB" id="V9TUI9"/>
<evidence type="ECO:0000256" key="2">
    <source>
        <dbReference type="ARBA" id="ARBA00022490"/>
    </source>
</evidence>
<dbReference type="PANTHER" id="PTHR43152">
    <property type="entry name" value="UVRABC SYSTEM PROTEIN A"/>
    <property type="match status" value="1"/>
</dbReference>
<keyword evidence="5" id="KW-0547">Nucleotide-binding</keyword>
<dbReference type="OrthoDB" id="9809851at2"/>
<evidence type="ECO:0000259" key="17">
    <source>
        <dbReference type="PROSITE" id="PS50893"/>
    </source>
</evidence>
<keyword evidence="11" id="KW-0267">Excision nuclease</keyword>
<dbReference type="Pfam" id="PF17755">
    <property type="entry name" value="UvrA_DNA-bind"/>
    <property type="match status" value="1"/>
</dbReference>
<evidence type="ECO:0000256" key="8">
    <source>
        <dbReference type="ARBA" id="ARBA00022771"/>
    </source>
</evidence>
<dbReference type="InterPro" id="IPR017871">
    <property type="entry name" value="ABC_transporter-like_CS"/>
</dbReference>
<accession>V9TUI9</accession>
<reference evidence="18 19" key="1">
    <citation type="journal article" date="2013" name="PLoS ONE">
        <title>Bacterial endosymbiosis in a chordate host: long-term co-evolution and conservation of secondary metabolism.</title>
        <authorList>
            <person name="Kwan J.C."/>
            <person name="Schmidt E.W."/>
        </authorList>
    </citation>
    <scope>NUCLEOTIDE SEQUENCE [LARGE SCALE GENOMIC DNA]</scope>
    <source>
        <strain evidence="19">faulkneri L5</strain>
    </source>
</reference>
<keyword evidence="2" id="KW-0963">Cytoplasm</keyword>
<dbReference type="Pfam" id="PF17760">
    <property type="entry name" value="UvrA_inter"/>
    <property type="match status" value="1"/>
</dbReference>
<evidence type="ECO:0000256" key="11">
    <source>
        <dbReference type="ARBA" id="ARBA00022881"/>
    </source>
</evidence>
<dbReference type="CDD" id="cd03270">
    <property type="entry name" value="ABC_UvrA_I"/>
    <property type="match status" value="1"/>
</dbReference>
<dbReference type="PROSITE" id="PS50893">
    <property type="entry name" value="ABC_TRANSPORTER_2"/>
    <property type="match status" value="1"/>
</dbReference>
<feature type="domain" description="ABC transporter" evidence="17">
    <location>
        <begin position="623"/>
        <end position="951"/>
    </location>
</feature>
<dbReference type="GO" id="GO:0004518">
    <property type="term" value="F:nuclease activity"/>
    <property type="evidence" value="ECO:0007669"/>
    <property type="project" value="UniProtKB-KW"/>
</dbReference>
<dbReference type="PATRIC" id="fig|1401328.3.peg.107"/>
<name>V9TUI9_9PROT</name>
<sequence length="957" mass="106409">MTIGSYFNCNAAVKSRLIRVRGARENNLRNLDIDLPRNSLIVITGISGSGKSSLAFNTIYAEGQRRYVESLSAYARQFLELMKKPDVDLVEGLSPAISIKQKITSNNPRSTVGTITGIYDYLRLLFARIGIPYSPTTGLPIESQTVSQIVDQICSISHGTRIYLLAPIRNTQKDECLNRLLEIRKLGFPRVRIDGHLYETKDLPNFNEEYQHNIEVLVDRIVVRDGIKIRLADSVETALELSSGQIFIDDANSGQRYHTFSTKCACPVTGFTVQEIEPRLFSFNSPFGSCQACNGIGNYTYFDEQLIVPNPKLSLKNGAIAPLEKQSKKYYPLLLRSLLKNFNIFNDIPFEKLPETIRTSILLGVNNTSTSTSSTDSSHNDQSKKLFDGIIPHMEQQWKETKSPLIRQDLSRFRSFSPCEECKGKRLRPEALAVKIDGLNINDVANFSINKAACWVKELSNNISNKQKKIIEIILPTIQERLSFLKNVGLNYLTLSRSSSTLSAGEQQRIRLASQIGTTLTGVIYVMDEPSIGLHQRDNDRLFATIQHLRDVGNTVIVVEHDEDTIRKADYVVDMGPGAGINGGSVTSAGTPREIMANSASMTGKYLTGVKQIEVPAMRRKAKNNKQITLIGATGNNLKNINISIPLSTFTCISGVSGSGKSTLIIETLWKALASRLHNNREHPAPFKQLKGIENIDKVIDVDQIPISHTPRSSPATYSGIFSSIRDWFANLPEAQARGYTASRFSFNLRGGRCEACGGDGIIKVDMHFLPPMDVICDSCKGKRYNREILEIKFRNQSISDVLDMTVEEVAIFFKAVPSILDKLETLKQVGLSYIKIGQQTNTLSGGEAQRMKLAKELSRRTTGKTVYIMDEPTTGLHFEDIRKLLEVLQSLVNKGNTVIVIEHNLEIIKTADYVIDLGPEGGEAGGKIVAQGTPEEIVTAKNSYTTHYLKRYLPRA</sequence>
<evidence type="ECO:0000256" key="9">
    <source>
        <dbReference type="ARBA" id="ARBA00022833"/>
    </source>
</evidence>
<evidence type="ECO:0000313" key="19">
    <source>
        <dbReference type="Proteomes" id="UP000018700"/>
    </source>
</evidence>
<dbReference type="InterPro" id="IPR027417">
    <property type="entry name" value="P-loop_NTPase"/>
</dbReference>
<evidence type="ECO:0000256" key="1">
    <source>
        <dbReference type="ARBA" id="ARBA00004496"/>
    </source>
</evidence>
<dbReference type="PROSITE" id="PS00211">
    <property type="entry name" value="ABC_TRANSPORTER_1"/>
    <property type="match status" value="2"/>
</dbReference>
<dbReference type="Proteomes" id="UP000018700">
    <property type="component" value="Chromosome"/>
</dbReference>
<dbReference type="GO" id="GO:0005524">
    <property type="term" value="F:ATP binding"/>
    <property type="evidence" value="ECO:0007669"/>
    <property type="project" value="UniProtKB-KW"/>
</dbReference>
<dbReference type="eggNOG" id="COG0178">
    <property type="taxonomic scope" value="Bacteria"/>
</dbReference>
<dbReference type="Gene3D" id="1.20.1580.10">
    <property type="entry name" value="ABC transporter ATPase like domain"/>
    <property type="match status" value="2"/>
</dbReference>
<dbReference type="InterPro" id="IPR041102">
    <property type="entry name" value="UvrA_inter"/>
</dbReference>
<keyword evidence="9" id="KW-0862">Zinc</keyword>
<keyword evidence="3" id="KW-0479">Metal-binding</keyword>
<dbReference type="RefSeq" id="WP_025300238.1">
    <property type="nucleotide sequence ID" value="NZ_CP006745.1"/>
</dbReference>
<dbReference type="NCBIfam" id="NF001503">
    <property type="entry name" value="PRK00349.1"/>
    <property type="match status" value="1"/>
</dbReference>
<dbReference type="SUPFAM" id="SSF52540">
    <property type="entry name" value="P-loop containing nucleoside triphosphate hydrolases"/>
    <property type="match status" value="2"/>
</dbReference>
<dbReference type="GO" id="GO:0009380">
    <property type="term" value="C:excinuclease repair complex"/>
    <property type="evidence" value="ECO:0007669"/>
    <property type="project" value="InterPro"/>
</dbReference>
<evidence type="ECO:0000256" key="6">
    <source>
        <dbReference type="ARBA" id="ARBA00022763"/>
    </source>
</evidence>
<dbReference type="InterPro" id="IPR041552">
    <property type="entry name" value="UvrA_DNA-bd"/>
</dbReference>
<keyword evidence="4" id="KW-0677">Repeat</keyword>
<keyword evidence="7" id="KW-0228">DNA excision</keyword>
<keyword evidence="12" id="KW-0238">DNA-binding</keyword>
<evidence type="ECO:0000256" key="4">
    <source>
        <dbReference type="ARBA" id="ARBA00022737"/>
    </source>
</evidence>
<dbReference type="InterPro" id="IPR003439">
    <property type="entry name" value="ABC_transporter-like_ATP-bd"/>
</dbReference>
<dbReference type="InterPro" id="IPR004602">
    <property type="entry name" value="UvrA"/>
</dbReference>